<gene>
    <name evidence="1" type="ORF">UFOPK1650_00682</name>
</gene>
<proteinExistence type="predicted"/>
<organism evidence="1">
    <name type="scientific">freshwater metagenome</name>
    <dbReference type="NCBI Taxonomy" id="449393"/>
    <lineage>
        <taxon>unclassified sequences</taxon>
        <taxon>metagenomes</taxon>
        <taxon>ecological metagenomes</taxon>
    </lineage>
</organism>
<sequence>MISTQSQPKVADGDIDARLALTHSHSYLSLLAMIERIAEEITKDTRDPSTVPVEGRLTSNDELRGLHIERVDGLADQLAYLDLLIIERRNCGIEATHFDEISQELVEADDLSHQDLCATSDRGIVGVLLTQDQLTRHPDCGQWIT</sequence>
<evidence type="ECO:0000313" key="1">
    <source>
        <dbReference type="EMBL" id="CAB4570661.1"/>
    </source>
</evidence>
<protein>
    <submittedName>
        <fullName evidence="1">Unannotated protein</fullName>
    </submittedName>
</protein>
<dbReference type="AlphaFoldDB" id="A0A6J6E2P9"/>
<accession>A0A6J6E2P9</accession>
<reference evidence="1" key="1">
    <citation type="submission" date="2020-05" db="EMBL/GenBank/DDBJ databases">
        <authorList>
            <person name="Chiriac C."/>
            <person name="Salcher M."/>
            <person name="Ghai R."/>
            <person name="Kavagutti S V."/>
        </authorList>
    </citation>
    <scope>NUCLEOTIDE SEQUENCE</scope>
</reference>
<dbReference type="EMBL" id="CAEZTJ010000093">
    <property type="protein sequence ID" value="CAB4570661.1"/>
    <property type="molecule type" value="Genomic_DNA"/>
</dbReference>
<name>A0A6J6E2P9_9ZZZZ</name>